<dbReference type="Gene3D" id="3.50.4.10">
    <property type="entry name" value="Hepatocyte Growth Factor"/>
    <property type="match status" value="1"/>
</dbReference>
<feature type="compositionally biased region" description="Low complexity" evidence="1">
    <location>
        <begin position="303"/>
        <end position="312"/>
    </location>
</feature>
<feature type="transmembrane region" description="Helical" evidence="2">
    <location>
        <begin position="326"/>
        <end position="350"/>
    </location>
</feature>
<comment type="caution">
    <text evidence="4">The sequence shown here is derived from an EMBL/GenBank/DDBJ whole genome shotgun (WGS) entry which is preliminary data.</text>
</comment>
<dbReference type="EMBL" id="MU853576">
    <property type="protein sequence ID" value="KAK4144564.1"/>
    <property type="molecule type" value="Genomic_DNA"/>
</dbReference>
<feature type="compositionally biased region" description="Gly residues" evidence="1">
    <location>
        <begin position="432"/>
        <end position="447"/>
    </location>
</feature>
<keyword evidence="2" id="KW-1133">Transmembrane helix</keyword>
<evidence type="ECO:0000313" key="5">
    <source>
        <dbReference type="Proteomes" id="UP001302676"/>
    </source>
</evidence>
<dbReference type="Proteomes" id="UP001302676">
    <property type="component" value="Unassembled WGS sequence"/>
</dbReference>
<proteinExistence type="predicted"/>
<feature type="compositionally biased region" description="Pro residues" evidence="1">
    <location>
        <begin position="233"/>
        <end position="253"/>
    </location>
</feature>
<feature type="compositionally biased region" description="Basic and acidic residues" evidence="1">
    <location>
        <begin position="419"/>
        <end position="429"/>
    </location>
</feature>
<reference evidence="4" key="2">
    <citation type="submission" date="2023-05" db="EMBL/GenBank/DDBJ databases">
        <authorList>
            <consortium name="Lawrence Berkeley National Laboratory"/>
            <person name="Steindorff A."/>
            <person name="Hensen N."/>
            <person name="Bonometti L."/>
            <person name="Westerberg I."/>
            <person name="Brannstrom I.O."/>
            <person name="Guillou S."/>
            <person name="Cros-Aarteil S."/>
            <person name="Calhoun S."/>
            <person name="Haridas S."/>
            <person name="Kuo A."/>
            <person name="Mondo S."/>
            <person name="Pangilinan J."/>
            <person name="Riley R."/>
            <person name="Labutti K."/>
            <person name="Andreopoulos B."/>
            <person name="Lipzen A."/>
            <person name="Chen C."/>
            <person name="Yanf M."/>
            <person name="Daum C."/>
            <person name="Ng V."/>
            <person name="Clum A."/>
            <person name="Ohm R."/>
            <person name="Martin F."/>
            <person name="Silar P."/>
            <person name="Natvig D."/>
            <person name="Lalanne C."/>
            <person name="Gautier V."/>
            <person name="Ament-Velasquez S.L."/>
            <person name="Kruys A."/>
            <person name="Hutchinson M.I."/>
            <person name="Powell A.J."/>
            <person name="Barry K."/>
            <person name="Miller A.N."/>
            <person name="Grigoriev I.V."/>
            <person name="Debuchy R."/>
            <person name="Gladieux P."/>
            <person name="Thoren M.H."/>
            <person name="Johannesson H."/>
        </authorList>
    </citation>
    <scope>NUCLEOTIDE SEQUENCE</scope>
    <source>
        <strain evidence="4">CBS 141.50</strain>
    </source>
</reference>
<keyword evidence="2" id="KW-0812">Transmembrane</keyword>
<organism evidence="4 5">
    <name type="scientific">Dichotomopilus funicola</name>
    <dbReference type="NCBI Taxonomy" id="1934379"/>
    <lineage>
        <taxon>Eukaryota</taxon>
        <taxon>Fungi</taxon>
        <taxon>Dikarya</taxon>
        <taxon>Ascomycota</taxon>
        <taxon>Pezizomycotina</taxon>
        <taxon>Sordariomycetes</taxon>
        <taxon>Sordariomycetidae</taxon>
        <taxon>Sordariales</taxon>
        <taxon>Chaetomiaceae</taxon>
        <taxon>Dichotomopilus</taxon>
    </lineage>
</organism>
<evidence type="ECO:0000259" key="3">
    <source>
        <dbReference type="Pfam" id="PF00024"/>
    </source>
</evidence>
<name>A0AAN6ZNV3_9PEZI</name>
<protein>
    <recommendedName>
        <fullName evidence="3">Apple domain-containing protein</fullName>
    </recommendedName>
</protein>
<feature type="domain" description="Apple" evidence="3">
    <location>
        <begin position="122"/>
        <end position="176"/>
    </location>
</feature>
<dbReference type="GeneID" id="87813552"/>
<dbReference type="AlphaFoldDB" id="A0AAN6ZNV3"/>
<dbReference type="InterPro" id="IPR003609">
    <property type="entry name" value="Pan_app"/>
</dbReference>
<sequence>MALFKRQQNRAPCPGGNGTTIGSVQEFTTLCNTALDGDVLMQLPAFDFTTCVDICSSSHPKCDGATFSGGQCMLMANIRRQSQRRRRTRDSAIASFPNASSNCVTLGGSQRALGTNFTTMCGFIINGSDIGQNFAPTFQDCLGQCAATRGCAAVSYDPSLNLGFKNCYLKTNIANPNTIAADRRTDSALVAAAAADPASSSPPPPPTSTSSPSPAPPPPPPSSSSGGGGVFFTPPPGATTNPAPPPTTTPPPISEESSPIPSSLSLPSPSESTPSATSTTSTTSTPPVLNTIPFIFPIPTPSPSDSTAPDASGSNSNTAGTDTSNMAWVAAPVVGGVAAIALVAVSFIMLRRRRRGNGGQEKRKAYRGGSGGEQGYWAGQSRAGNFAQVEALGRRSMDVRGSVVGFMTGRPMGMERLEDIEEGEGRTSGEMKNGGGASRGEGVGPKGNGRTTELRASYNGLGQNKWPQ</sequence>
<dbReference type="RefSeq" id="XP_062637935.1">
    <property type="nucleotide sequence ID" value="XM_062776939.1"/>
</dbReference>
<feature type="compositionally biased region" description="Low complexity" evidence="1">
    <location>
        <begin position="254"/>
        <end position="295"/>
    </location>
</feature>
<keyword evidence="5" id="KW-1185">Reference proteome</keyword>
<accession>A0AAN6ZNV3</accession>
<feature type="region of interest" description="Disordered" evidence="1">
    <location>
        <begin position="419"/>
        <end position="468"/>
    </location>
</feature>
<feature type="region of interest" description="Disordered" evidence="1">
    <location>
        <begin position="355"/>
        <end position="377"/>
    </location>
</feature>
<evidence type="ECO:0000256" key="1">
    <source>
        <dbReference type="SAM" id="MobiDB-lite"/>
    </source>
</evidence>
<evidence type="ECO:0000313" key="4">
    <source>
        <dbReference type="EMBL" id="KAK4144564.1"/>
    </source>
</evidence>
<reference evidence="4" key="1">
    <citation type="journal article" date="2023" name="Mol. Phylogenet. Evol.">
        <title>Genome-scale phylogeny and comparative genomics of the fungal order Sordariales.</title>
        <authorList>
            <person name="Hensen N."/>
            <person name="Bonometti L."/>
            <person name="Westerberg I."/>
            <person name="Brannstrom I.O."/>
            <person name="Guillou S."/>
            <person name="Cros-Aarteil S."/>
            <person name="Calhoun S."/>
            <person name="Haridas S."/>
            <person name="Kuo A."/>
            <person name="Mondo S."/>
            <person name="Pangilinan J."/>
            <person name="Riley R."/>
            <person name="LaButti K."/>
            <person name="Andreopoulos B."/>
            <person name="Lipzen A."/>
            <person name="Chen C."/>
            <person name="Yan M."/>
            <person name="Daum C."/>
            <person name="Ng V."/>
            <person name="Clum A."/>
            <person name="Steindorff A."/>
            <person name="Ohm R.A."/>
            <person name="Martin F."/>
            <person name="Silar P."/>
            <person name="Natvig D.O."/>
            <person name="Lalanne C."/>
            <person name="Gautier V."/>
            <person name="Ament-Velasquez S.L."/>
            <person name="Kruys A."/>
            <person name="Hutchinson M.I."/>
            <person name="Powell A.J."/>
            <person name="Barry K."/>
            <person name="Miller A.N."/>
            <person name="Grigoriev I.V."/>
            <person name="Debuchy R."/>
            <person name="Gladieux P."/>
            <person name="Hiltunen Thoren M."/>
            <person name="Johannesson H."/>
        </authorList>
    </citation>
    <scope>NUCLEOTIDE SEQUENCE</scope>
    <source>
        <strain evidence="4">CBS 141.50</strain>
    </source>
</reference>
<feature type="compositionally biased region" description="Polar residues" evidence="1">
    <location>
        <begin position="313"/>
        <end position="322"/>
    </location>
</feature>
<keyword evidence="2" id="KW-0472">Membrane</keyword>
<dbReference type="Pfam" id="PF00024">
    <property type="entry name" value="PAN_1"/>
    <property type="match status" value="1"/>
</dbReference>
<feature type="compositionally biased region" description="Pro residues" evidence="1">
    <location>
        <begin position="200"/>
        <end position="222"/>
    </location>
</feature>
<evidence type="ECO:0000256" key="2">
    <source>
        <dbReference type="SAM" id="Phobius"/>
    </source>
</evidence>
<gene>
    <name evidence="4" type="ORF">C8A04DRAFT_11363</name>
</gene>
<feature type="region of interest" description="Disordered" evidence="1">
    <location>
        <begin position="191"/>
        <end position="322"/>
    </location>
</feature>